<evidence type="ECO:0000313" key="3">
    <source>
        <dbReference type="Proteomes" id="UP001060919"/>
    </source>
</evidence>
<dbReference type="RefSeq" id="WP_264793534.1">
    <property type="nucleotide sequence ID" value="NZ_AP026867.1"/>
</dbReference>
<feature type="chain" id="PRO_5037884982" description="DUF4412 domain-containing protein" evidence="1">
    <location>
        <begin position="21"/>
        <end position="239"/>
    </location>
</feature>
<gene>
    <name evidence="2" type="ORF">AsAng_0031880</name>
</gene>
<evidence type="ECO:0000313" key="2">
    <source>
        <dbReference type="EMBL" id="BDS12465.1"/>
    </source>
</evidence>
<dbReference type="Proteomes" id="UP001060919">
    <property type="component" value="Chromosome"/>
</dbReference>
<organism evidence="2 3">
    <name type="scientific">Aureispira anguillae</name>
    <dbReference type="NCBI Taxonomy" id="2864201"/>
    <lineage>
        <taxon>Bacteria</taxon>
        <taxon>Pseudomonadati</taxon>
        <taxon>Bacteroidota</taxon>
        <taxon>Saprospiria</taxon>
        <taxon>Saprospirales</taxon>
        <taxon>Saprospiraceae</taxon>
        <taxon>Aureispira</taxon>
    </lineage>
</organism>
<dbReference type="AlphaFoldDB" id="A0A915YG89"/>
<dbReference type="KEGG" id="aup:AsAng_0031880"/>
<keyword evidence="3" id="KW-1185">Reference proteome</keyword>
<accession>A0A915YG89</accession>
<proteinExistence type="predicted"/>
<keyword evidence="1" id="KW-0732">Signal</keyword>
<name>A0A915YG89_9BACT</name>
<feature type="signal peptide" evidence="1">
    <location>
        <begin position="1"/>
        <end position="20"/>
    </location>
</feature>
<sequence length="239" mass="26584">MKNIFFAVCTLLLVSFLTTASTAQNGKKIKDAVITYNMGVDSDNPAAAMMGSTTMKIGFKGDLSSADINMMNGMMTTNTLFDNKEKKGLILMNVPMMNKKIGVKMNEEELKEFQKKQYKNASPPKIEYFKGQTKKIAGYKCYKAIATMSGVDDPVVMYICENIQPAGTSQWQMQYPNLKGYPLSIEVKQQGMKITFTAKEVDAKAAKDLKFSMEIPEGYEEMTLKEFEEMSKGGGAFGM</sequence>
<protein>
    <recommendedName>
        <fullName evidence="4">DUF4412 domain-containing protein</fullName>
    </recommendedName>
</protein>
<reference evidence="2" key="1">
    <citation type="submission" date="2022-09" db="EMBL/GenBank/DDBJ databases">
        <title>Aureispira anguillicida sp. nov., isolated from Leptocephalus of Japanese eel Anguilla japonica.</title>
        <authorList>
            <person name="Yuasa K."/>
            <person name="Mekata T."/>
            <person name="Ikunari K."/>
        </authorList>
    </citation>
    <scope>NUCLEOTIDE SEQUENCE</scope>
    <source>
        <strain evidence="2">EL160426</strain>
    </source>
</reference>
<dbReference type="EMBL" id="AP026867">
    <property type="protein sequence ID" value="BDS12465.1"/>
    <property type="molecule type" value="Genomic_DNA"/>
</dbReference>
<evidence type="ECO:0000256" key="1">
    <source>
        <dbReference type="SAM" id="SignalP"/>
    </source>
</evidence>
<evidence type="ECO:0008006" key="4">
    <source>
        <dbReference type="Google" id="ProtNLM"/>
    </source>
</evidence>